<evidence type="ECO:0000256" key="10">
    <source>
        <dbReference type="ARBA" id="ARBA00049729"/>
    </source>
</evidence>
<evidence type="ECO:0000256" key="4">
    <source>
        <dbReference type="ARBA" id="ARBA00022692"/>
    </source>
</evidence>
<dbReference type="InterPro" id="IPR039731">
    <property type="entry name" value="Rce1"/>
</dbReference>
<feature type="compositionally biased region" description="Basic and acidic residues" evidence="11">
    <location>
        <begin position="82"/>
        <end position="91"/>
    </location>
</feature>
<feature type="compositionally biased region" description="Polar residues" evidence="11">
    <location>
        <begin position="41"/>
        <end position="58"/>
    </location>
</feature>
<organism evidence="14 15">
    <name type="scientific">Leucocoprinus leucothites</name>
    <dbReference type="NCBI Taxonomy" id="201217"/>
    <lineage>
        <taxon>Eukaryota</taxon>
        <taxon>Fungi</taxon>
        <taxon>Dikarya</taxon>
        <taxon>Basidiomycota</taxon>
        <taxon>Agaricomycotina</taxon>
        <taxon>Agaricomycetes</taxon>
        <taxon>Agaricomycetidae</taxon>
        <taxon>Agaricales</taxon>
        <taxon>Agaricineae</taxon>
        <taxon>Agaricaceae</taxon>
        <taxon>Leucocoprinus</taxon>
    </lineage>
</organism>
<evidence type="ECO:0000256" key="11">
    <source>
        <dbReference type="SAM" id="MobiDB-lite"/>
    </source>
</evidence>
<gene>
    <name evidence="14" type="ORF">D9756_004540</name>
</gene>
<evidence type="ECO:0000259" key="13">
    <source>
        <dbReference type="Pfam" id="PF02517"/>
    </source>
</evidence>
<dbReference type="PANTHER" id="PTHR13046:SF0">
    <property type="entry name" value="CAAX PRENYL PROTEASE 2"/>
    <property type="match status" value="1"/>
</dbReference>
<comment type="subcellular location">
    <subcellularLocation>
        <location evidence="1">Endoplasmic reticulum membrane</location>
        <topology evidence="1">Multi-pass membrane protein</topology>
    </subcellularLocation>
</comment>
<dbReference type="PANTHER" id="PTHR13046">
    <property type="entry name" value="PROTEASE U48 CAAX PRENYL PROTEASE RCE1"/>
    <property type="match status" value="1"/>
</dbReference>
<evidence type="ECO:0000256" key="9">
    <source>
        <dbReference type="ARBA" id="ARBA00047280"/>
    </source>
</evidence>
<feature type="domain" description="CAAX prenyl protease 2/Lysostaphin resistance protein A-like" evidence="13">
    <location>
        <begin position="209"/>
        <end position="265"/>
    </location>
</feature>
<evidence type="ECO:0000256" key="2">
    <source>
        <dbReference type="ARBA" id="ARBA00006897"/>
    </source>
</evidence>
<evidence type="ECO:0000256" key="12">
    <source>
        <dbReference type="SAM" id="Phobius"/>
    </source>
</evidence>
<dbReference type="OrthoDB" id="271604at2759"/>
<dbReference type="GO" id="GO:0071586">
    <property type="term" value="P:CAAX-box protein processing"/>
    <property type="evidence" value="ECO:0007669"/>
    <property type="project" value="InterPro"/>
</dbReference>
<feature type="region of interest" description="Disordered" evidence="11">
    <location>
        <begin position="41"/>
        <end position="91"/>
    </location>
</feature>
<keyword evidence="7 12" id="KW-1133">Transmembrane helix</keyword>
<dbReference type="GO" id="GO:0005789">
    <property type="term" value="C:endoplasmic reticulum membrane"/>
    <property type="evidence" value="ECO:0007669"/>
    <property type="project" value="UniProtKB-SubCell"/>
</dbReference>
<comment type="catalytic activity">
    <reaction evidence="9">
        <text>Hydrolyzes the peptide bond -P2-(S-farnesyl or geranylgeranyl)C-P1'-P2'-P3'-COOH where P1' and P2' are amino acids with aliphatic sidechains and P3' is any C-terminal residue.</text>
        <dbReference type="EC" id="3.4.26.1"/>
    </reaction>
</comment>
<sequence length="317" mass="35363">MLTFTAPQLTSSTAYLLSFGFSALYVGSVYASAQARLSFDPNPTTRSDSPHTNGQTTELLDGSSTASESSKSTIATTSTTGPREKMRNERWRDDPDVIKARLVAVCAATTVCCIVVYYILWTLSSPTPSTLIELFWDLAIRLGFVPSQAGGVSSKEDQTFLSKLWKISQPHLITPVLFFGPLYATYLSRVLPGQKYWSWEMNVRREIFSWQGIRNVIAAPPTEELVFRGCILSVLHLAGVSRTQLIFLSPLSFGLAHVHHAWEVFNRYGRTSQAALRSVTVTRTIPTHVHNSIWMLHLLPFPSHVIDLSAHNRTYVL</sequence>
<comment type="similarity">
    <text evidence="2">Belongs to the peptidase U48 family.</text>
</comment>
<feature type="transmembrane region" description="Helical" evidence="12">
    <location>
        <begin position="100"/>
        <end position="120"/>
    </location>
</feature>
<dbReference type="GO" id="GO:0004222">
    <property type="term" value="F:metalloendopeptidase activity"/>
    <property type="evidence" value="ECO:0007669"/>
    <property type="project" value="InterPro"/>
</dbReference>
<keyword evidence="6" id="KW-0256">Endoplasmic reticulum</keyword>
<evidence type="ECO:0000256" key="3">
    <source>
        <dbReference type="ARBA" id="ARBA00022670"/>
    </source>
</evidence>
<evidence type="ECO:0000313" key="15">
    <source>
        <dbReference type="Proteomes" id="UP000559027"/>
    </source>
</evidence>
<evidence type="ECO:0000256" key="1">
    <source>
        <dbReference type="ARBA" id="ARBA00004477"/>
    </source>
</evidence>
<reference evidence="14 15" key="1">
    <citation type="journal article" date="2020" name="ISME J.">
        <title>Uncovering the hidden diversity of litter-decomposition mechanisms in mushroom-forming fungi.</title>
        <authorList>
            <person name="Floudas D."/>
            <person name="Bentzer J."/>
            <person name="Ahren D."/>
            <person name="Johansson T."/>
            <person name="Persson P."/>
            <person name="Tunlid A."/>
        </authorList>
    </citation>
    <scope>NUCLEOTIDE SEQUENCE [LARGE SCALE GENOMIC DNA]</scope>
    <source>
        <strain evidence="14 15">CBS 146.42</strain>
    </source>
</reference>
<keyword evidence="15" id="KW-1185">Reference proteome</keyword>
<protein>
    <recommendedName>
        <fullName evidence="10">intramembrane prenyl-peptidase Rce1</fullName>
        <ecNumber evidence="10">3.4.26.1</ecNumber>
    </recommendedName>
</protein>
<evidence type="ECO:0000256" key="6">
    <source>
        <dbReference type="ARBA" id="ARBA00022824"/>
    </source>
</evidence>
<keyword evidence="3" id="KW-0645">Protease</keyword>
<evidence type="ECO:0000256" key="7">
    <source>
        <dbReference type="ARBA" id="ARBA00022989"/>
    </source>
</evidence>
<name>A0A8H5G8Y7_9AGAR</name>
<keyword evidence="4 12" id="KW-0812">Transmembrane</keyword>
<dbReference type="Proteomes" id="UP000559027">
    <property type="component" value="Unassembled WGS sequence"/>
</dbReference>
<accession>A0A8H5G8Y7</accession>
<dbReference type="AlphaFoldDB" id="A0A8H5G8Y7"/>
<dbReference type="InterPro" id="IPR003675">
    <property type="entry name" value="Rce1/LyrA-like_dom"/>
</dbReference>
<comment type="caution">
    <text evidence="14">The sequence shown here is derived from an EMBL/GenBank/DDBJ whole genome shotgun (WGS) entry which is preliminary data.</text>
</comment>
<keyword evidence="5" id="KW-0378">Hydrolase</keyword>
<evidence type="ECO:0000256" key="5">
    <source>
        <dbReference type="ARBA" id="ARBA00022801"/>
    </source>
</evidence>
<evidence type="ECO:0000256" key="8">
    <source>
        <dbReference type="ARBA" id="ARBA00023136"/>
    </source>
</evidence>
<dbReference type="EC" id="3.4.26.1" evidence="10"/>
<dbReference type="Pfam" id="PF02517">
    <property type="entry name" value="Rce1-like"/>
    <property type="match status" value="1"/>
</dbReference>
<dbReference type="EMBL" id="JAACJO010000003">
    <property type="protein sequence ID" value="KAF5360466.1"/>
    <property type="molecule type" value="Genomic_DNA"/>
</dbReference>
<feature type="compositionally biased region" description="Low complexity" evidence="11">
    <location>
        <begin position="63"/>
        <end position="80"/>
    </location>
</feature>
<proteinExistence type="inferred from homology"/>
<evidence type="ECO:0000313" key="14">
    <source>
        <dbReference type="EMBL" id="KAF5360466.1"/>
    </source>
</evidence>
<feature type="transmembrane region" description="Helical" evidence="12">
    <location>
        <begin position="12"/>
        <end position="33"/>
    </location>
</feature>
<keyword evidence="8 12" id="KW-0472">Membrane</keyword>